<proteinExistence type="predicted"/>
<sequence length="63" mass="6948">MEAVSGQYINISTAQSKCPVPFNFLSPDENLYKRFGLLDQTKCSKTLINDNCGESTQNSHCCG</sequence>
<dbReference type="AlphaFoldDB" id="A0A0V0H3C8"/>
<reference evidence="1" key="1">
    <citation type="submission" date="2015-12" db="EMBL/GenBank/DDBJ databases">
        <title>Gene expression during late stages of embryo sac development: a critical building block for successful pollen-pistil interactions.</title>
        <authorList>
            <person name="Liu Y."/>
            <person name="Joly V."/>
            <person name="Sabar M."/>
            <person name="Matton D.P."/>
        </authorList>
    </citation>
    <scope>NUCLEOTIDE SEQUENCE</scope>
</reference>
<name>A0A0V0H3C8_SOLCH</name>
<dbReference type="EMBL" id="GEDG01026289">
    <property type="protein sequence ID" value="JAP14634.1"/>
    <property type="molecule type" value="Transcribed_RNA"/>
</dbReference>
<organism evidence="1">
    <name type="scientific">Solanum chacoense</name>
    <name type="common">Chaco potato</name>
    <dbReference type="NCBI Taxonomy" id="4108"/>
    <lineage>
        <taxon>Eukaryota</taxon>
        <taxon>Viridiplantae</taxon>
        <taxon>Streptophyta</taxon>
        <taxon>Embryophyta</taxon>
        <taxon>Tracheophyta</taxon>
        <taxon>Spermatophyta</taxon>
        <taxon>Magnoliopsida</taxon>
        <taxon>eudicotyledons</taxon>
        <taxon>Gunneridae</taxon>
        <taxon>Pentapetalae</taxon>
        <taxon>asterids</taxon>
        <taxon>lamiids</taxon>
        <taxon>Solanales</taxon>
        <taxon>Solanaceae</taxon>
        <taxon>Solanoideae</taxon>
        <taxon>Solaneae</taxon>
        <taxon>Solanum</taxon>
    </lineage>
</organism>
<accession>A0A0V0H3C8</accession>
<evidence type="ECO:0000313" key="1">
    <source>
        <dbReference type="EMBL" id="JAP14634.1"/>
    </source>
</evidence>
<protein>
    <submittedName>
        <fullName evidence="1">Putative ovule protein</fullName>
    </submittedName>
</protein>